<dbReference type="GO" id="GO:0006508">
    <property type="term" value="P:proteolysis"/>
    <property type="evidence" value="ECO:0007669"/>
    <property type="project" value="InterPro"/>
</dbReference>
<dbReference type="NCBIfam" id="TIGR04183">
    <property type="entry name" value="Por_Secre_tail"/>
    <property type="match status" value="1"/>
</dbReference>
<feature type="domain" description="Peptidase M12B" evidence="1">
    <location>
        <begin position="186"/>
        <end position="378"/>
    </location>
</feature>
<comment type="caution">
    <text evidence="2">The sequence shown here is derived from an EMBL/GenBank/DDBJ whole genome shotgun (WGS) entry which is preliminary data.</text>
</comment>
<dbReference type="InterPro" id="IPR026444">
    <property type="entry name" value="Secre_tail"/>
</dbReference>
<accession>A0A953HVQ1</accession>
<dbReference type="Gene3D" id="2.60.120.260">
    <property type="entry name" value="Galactose-binding domain-like"/>
    <property type="match status" value="1"/>
</dbReference>
<dbReference type="Pfam" id="PF18962">
    <property type="entry name" value="Por_Secre_tail"/>
    <property type="match status" value="1"/>
</dbReference>
<dbReference type="Gene3D" id="3.40.390.10">
    <property type="entry name" value="Collagenase (Catalytic Domain)"/>
    <property type="match status" value="1"/>
</dbReference>
<dbReference type="SUPFAM" id="SSF55486">
    <property type="entry name" value="Metalloproteases ('zincins'), catalytic domain"/>
    <property type="match status" value="1"/>
</dbReference>
<name>A0A953HVQ1_9BACT</name>
<dbReference type="InterPro" id="IPR001590">
    <property type="entry name" value="Peptidase_M12B"/>
</dbReference>
<dbReference type="InterPro" id="IPR024079">
    <property type="entry name" value="MetalloPept_cat_dom_sf"/>
</dbReference>
<reference evidence="2" key="1">
    <citation type="submission" date="2021-06" db="EMBL/GenBank/DDBJ databases">
        <title>44 bacteria genomes isolated from Dapeng, Shenzhen.</title>
        <authorList>
            <person name="Zheng W."/>
            <person name="Yu S."/>
            <person name="Huang Y."/>
        </authorList>
    </citation>
    <scope>NUCLEOTIDE SEQUENCE</scope>
    <source>
        <strain evidence="2">DP5N28-2</strain>
    </source>
</reference>
<sequence>MRHVILLAILITSVSVPGTSQTWEALHPAPADLRHSKSATVKELVQEYHMYDFPAHPQHGDWINLPGPNGELIPVTIANSPVLDQALNKKYPDIQAFAFAGDNITGRLAVDPTGIDVVFSNSNHQRYAIEQIENHRYLMRSLSNRETAPADPVAELGRCLTPTTLANNNRDKIRGSTRRNAPVQRRKYNLAISVTSTYAARHGGTVESILAEINKVFNRVNDVFLRELSLRFEVIEESTQLFFLDKASDPYTEGNNTLMLNKLDEELVKNIGRENFDLGHLLATNCGPGTAGVSAGTGTICQFNKGKALSCDLTNDLEGYVRVLVHELGHQLGAAHTWSNCPPVNTSQRTGHTAYEPGSGSSIMSYIGTCGDQNLRNIPGPFYFHTGSLQQMLEYIEVGPGSNCVSVNEITNRPPEIISTNVPQSGDLYIPIGTPFVLQADAIDEDGDELTYAWDQLNTGPVAPLGEPIQSGPSIRSYAPDISPTRYIPRLTDLRQNTPHPEEVLPAYSREFDFGLSVRDNHPNGAGLAQKKVSFHSTASAGPFFIDFPNDSTDLLFAGALTKIQWNVAGTDRGLVNAKQVTIRLSTDGGNTFPILLAEQTDNDGEHEVQLPNLISDSVRFLIQGKDHIFFDISDQNIRIINPQAPTFGLNITPGRQTICLPEAAEVTIHPFPVLEFNEPLTYSIENPYPGVAIEFNKNQGNINQEINISFDVPETFNSDTLRFKLTAQSPSVTHHRDISLIVINNSHQQLALTYPGNDTQGVEVVPSFDWHPSPNADFYTLEVSTSASFDPAFIVLSEPAISADSFPSNTILDEGVVYFWRVIPHNRCQSSTDVPVAAFQTRVQDCNIYTASDLPVGLGGSSPGEIVSQLNVDDDFLLSDVNILNLEGYHESVNQLKLILQKDSASVTLYEGECGIRSLNIDINFDDESVEKTDCRLGSGTRVKPLEPLAAFQGLSSKGVWNLHWQDSVVGAGGIFQGWMLELCGAITQEQLNVTTDTLFVAPGGQNPLTDNQIEIVGARDVIFEWVDTTWSGQLLNSGQPMQPGQKWTAADVASGVIQYKNTKAFDRENIVLSIESADGRWSGLIQVPVQIDEMTAATPEDPNHHRIKIFPNPAKDYVIIEAEPEISLRSIQIHDVQGQELYWSARESGSDRWTIPVSSWPAGVLFVTIRSAHEQWNRKIILH</sequence>
<dbReference type="AlphaFoldDB" id="A0A953HVQ1"/>
<gene>
    <name evidence="2" type="ORF">KUV50_00825</name>
</gene>
<evidence type="ECO:0000313" key="3">
    <source>
        <dbReference type="Proteomes" id="UP000753961"/>
    </source>
</evidence>
<dbReference type="EMBL" id="JAHVHU010000002">
    <property type="protein sequence ID" value="MBY5956657.1"/>
    <property type="molecule type" value="Genomic_DNA"/>
</dbReference>
<organism evidence="2 3">
    <name type="scientific">Membranihabitans marinus</name>
    <dbReference type="NCBI Taxonomy" id="1227546"/>
    <lineage>
        <taxon>Bacteria</taxon>
        <taxon>Pseudomonadati</taxon>
        <taxon>Bacteroidota</taxon>
        <taxon>Saprospiria</taxon>
        <taxon>Saprospirales</taxon>
        <taxon>Saprospiraceae</taxon>
        <taxon>Membranihabitans</taxon>
    </lineage>
</organism>
<dbReference type="Gene3D" id="2.60.40.10">
    <property type="entry name" value="Immunoglobulins"/>
    <property type="match status" value="1"/>
</dbReference>
<dbReference type="PROSITE" id="PS50215">
    <property type="entry name" value="ADAM_MEPRO"/>
    <property type="match status" value="1"/>
</dbReference>
<protein>
    <submittedName>
        <fullName evidence="2">T9SS type A sorting domain-containing protein</fullName>
    </submittedName>
</protein>
<dbReference type="RefSeq" id="WP_222578181.1">
    <property type="nucleotide sequence ID" value="NZ_JAHVHU010000002.1"/>
</dbReference>
<evidence type="ECO:0000313" key="2">
    <source>
        <dbReference type="EMBL" id="MBY5956657.1"/>
    </source>
</evidence>
<dbReference type="Proteomes" id="UP000753961">
    <property type="component" value="Unassembled WGS sequence"/>
</dbReference>
<keyword evidence="3" id="KW-1185">Reference proteome</keyword>
<dbReference type="Pfam" id="PF13583">
    <property type="entry name" value="Reprolysin_4"/>
    <property type="match status" value="1"/>
</dbReference>
<dbReference type="InterPro" id="IPR013783">
    <property type="entry name" value="Ig-like_fold"/>
</dbReference>
<dbReference type="GO" id="GO:0004222">
    <property type="term" value="F:metalloendopeptidase activity"/>
    <property type="evidence" value="ECO:0007669"/>
    <property type="project" value="InterPro"/>
</dbReference>
<proteinExistence type="predicted"/>
<evidence type="ECO:0000259" key="1">
    <source>
        <dbReference type="PROSITE" id="PS50215"/>
    </source>
</evidence>